<organism evidence="11 12">
    <name type="scientific">Panagrellus redivivus</name>
    <name type="common">Microworm</name>
    <dbReference type="NCBI Taxonomy" id="6233"/>
    <lineage>
        <taxon>Eukaryota</taxon>
        <taxon>Metazoa</taxon>
        <taxon>Ecdysozoa</taxon>
        <taxon>Nematoda</taxon>
        <taxon>Chromadorea</taxon>
        <taxon>Rhabditida</taxon>
        <taxon>Tylenchina</taxon>
        <taxon>Panagrolaimomorpha</taxon>
        <taxon>Panagrolaimoidea</taxon>
        <taxon>Panagrolaimidae</taxon>
        <taxon>Panagrellus</taxon>
    </lineage>
</organism>
<keyword evidence="5 8" id="KW-0378">Hydrolase</keyword>
<evidence type="ECO:0000313" key="11">
    <source>
        <dbReference type="Proteomes" id="UP000492821"/>
    </source>
</evidence>
<dbReference type="EC" id="3.1.4.1" evidence="8"/>
<dbReference type="GO" id="GO:0070336">
    <property type="term" value="F:flap-structured DNA binding"/>
    <property type="evidence" value="ECO:0007669"/>
    <property type="project" value="TreeGrafter"/>
</dbReference>
<feature type="region of interest" description="Disordered" evidence="9">
    <location>
        <begin position="210"/>
        <end position="247"/>
    </location>
</feature>
<evidence type="ECO:0000256" key="8">
    <source>
        <dbReference type="RuleBase" id="RU365033"/>
    </source>
</evidence>
<dbReference type="InterPro" id="IPR033315">
    <property type="entry name" value="Fan1-like"/>
</dbReference>
<keyword evidence="7 8" id="KW-0464">Manganese</keyword>
<keyword evidence="8" id="KW-0539">Nucleus</keyword>
<evidence type="ECO:0000256" key="4">
    <source>
        <dbReference type="ARBA" id="ARBA00022723"/>
    </source>
</evidence>
<evidence type="ECO:0000256" key="9">
    <source>
        <dbReference type="SAM" id="MobiDB-lite"/>
    </source>
</evidence>
<feature type="compositionally biased region" description="Basic and acidic residues" evidence="9">
    <location>
        <begin position="60"/>
        <end position="72"/>
    </location>
</feature>
<dbReference type="InterPro" id="IPR011856">
    <property type="entry name" value="tRNA_endonuc-like_dom_sf"/>
</dbReference>
<feature type="region of interest" description="Disordered" evidence="9">
    <location>
        <begin position="122"/>
        <end position="162"/>
    </location>
</feature>
<keyword evidence="3 8" id="KW-0540">Nuclease</keyword>
<reference evidence="12" key="2">
    <citation type="submission" date="2020-10" db="UniProtKB">
        <authorList>
            <consortium name="WormBaseParasite"/>
        </authorList>
    </citation>
    <scope>IDENTIFICATION</scope>
</reference>
<comment type="subcellular location">
    <subcellularLocation>
        <location evidence="8">Nucleus</location>
    </subcellularLocation>
</comment>
<evidence type="ECO:0000256" key="6">
    <source>
        <dbReference type="ARBA" id="ARBA00022842"/>
    </source>
</evidence>
<dbReference type="PANTHER" id="PTHR15749">
    <property type="entry name" value="FANCONI-ASSOCIATED NUCLEASE 1"/>
    <property type="match status" value="1"/>
</dbReference>
<feature type="domain" description="VRR-NUC" evidence="10">
    <location>
        <begin position="781"/>
        <end position="893"/>
    </location>
</feature>
<keyword evidence="11" id="KW-1185">Reference proteome</keyword>
<name>A0A7E4VTX4_PANRE</name>
<dbReference type="GO" id="GO:0046872">
    <property type="term" value="F:metal ion binding"/>
    <property type="evidence" value="ECO:0007669"/>
    <property type="project" value="UniProtKB-KW"/>
</dbReference>
<keyword evidence="8" id="KW-0234">DNA repair</keyword>
<comment type="function">
    <text evidence="8">Nuclease required for the repair of DNA interstrand cross-links (ICL). Acts as a 5'-3' exonuclease that anchors at a cut end of DNA and cleaves DNA successively at every third nucleotide, allowing to excise an ICL from one strand through flanking incisions.</text>
</comment>
<dbReference type="InterPro" id="IPR049132">
    <property type="entry name" value="FAN1-like_euk"/>
</dbReference>
<reference evidence="11" key="1">
    <citation type="journal article" date="2013" name="Genetics">
        <title>The draft genome and transcriptome of Panagrellus redivivus are shaped by the harsh demands of a free-living lifestyle.</title>
        <authorList>
            <person name="Srinivasan J."/>
            <person name="Dillman A.R."/>
            <person name="Macchietto M.G."/>
            <person name="Heikkinen L."/>
            <person name="Lakso M."/>
            <person name="Fracchia K.M."/>
            <person name="Antoshechkin I."/>
            <person name="Mortazavi A."/>
            <person name="Wong G."/>
            <person name="Sternberg P.W."/>
        </authorList>
    </citation>
    <scope>NUCLEOTIDE SEQUENCE [LARGE SCALE GENOMIC DNA]</scope>
    <source>
        <strain evidence="11">MT8872</strain>
    </source>
</reference>
<evidence type="ECO:0000256" key="1">
    <source>
        <dbReference type="ARBA" id="ARBA00000983"/>
    </source>
</evidence>
<dbReference type="GO" id="GO:0036297">
    <property type="term" value="P:interstrand cross-link repair"/>
    <property type="evidence" value="ECO:0007669"/>
    <property type="project" value="InterPro"/>
</dbReference>
<dbReference type="Pfam" id="PF21170">
    <property type="entry name" value="FAN1_TPR"/>
    <property type="match status" value="1"/>
</dbReference>
<comment type="catalytic activity">
    <reaction evidence="1 8">
        <text>Hydrolytically removes 5'-nucleotides successively from the 3'-hydroxy termini of 3'-hydroxy-terminated oligonucleotides.</text>
        <dbReference type="EC" id="3.1.4.1"/>
    </reaction>
</comment>
<accession>A0A7E4VTX4</accession>
<dbReference type="InterPro" id="IPR049126">
    <property type="entry name" value="FAN1-like_TPR"/>
</dbReference>
<dbReference type="AlphaFoldDB" id="A0A7E4VTX4"/>
<dbReference type="Proteomes" id="UP000492821">
    <property type="component" value="Unassembled WGS sequence"/>
</dbReference>
<protein>
    <recommendedName>
        <fullName evidence="8">Fanconi-associated nuclease</fullName>
        <ecNumber evidence="8">3.1.4.1</ecNumber>
    </recommendedName>
</protein>
<evidence type="ECO:0000313" key="12">
    <source>
        <dbReference type="WBParaSite" id="Pan_g3259.t2"/>
    </source>
</evidence>
<evidence type="ECO:0000259" key="10">
    <source>
        <dbReference type="SMART" id="SM00990"/>
    </source>
</evidence>
<dbReference type="SMART" id="SM00990">
    <property type="entry name" value="VRR_NUC"/>
    <property type="match status" value="1"/>
</dbReference>
<evidence type="ECO:0000256" key="2">
    <source>
        <dbReference type="ARBA" id="ARBA00005533"/>
    </source>
</evidence>
<dbReference type="InterPro" id="IPR014883">
    <property type="entry name" value="VRR_NUC"/>
</dbReference>
<dbReference type="Gene3D" id="3.40.1350.10">
    <property type="match status" value="1"/>
</dbReference>
<feature type="region of interest" description="Disordered" evidence="9">
    <location>
        <begin position="59"/>
        <end position="79"/>
    </location>
</feature>
<proteinExistence type="inferred from homology"/>
<evidence type="ECO:0000256" key="5">
    <source>
        <dbReference type="ARBA" id="ARBA00022801"/>
    </source>
</evidence>
<dbReference type="GO" id="GO:0017108">
    <property type="term" value="F:5'-flap endonuclease activity"/>
    <property type="evidence" value="ECO:0007669"/>
    <property type="project" value="TreeGrafter"/>
</dbReference>
<dbReference type="GO" id="GO:0004528">
    <property type="term" value="F:phosphodiesterase I activity"/>
    <property type="evidence" value="ECO:0007669"/>
    <property type="project" value="UniProtKB-EC"/>
</dbReference>
<keyword evidence="6 8" id="KW-0460">Magnesium</keyword>
<evidence type="ECO:0000256" key="7">
    <source>
        <dbReference type="ARBA" id="ARBA00023211"/>
    </source>
</evidence>
<keyword evidence="8" id="KW-0227">DNA damage</keyword>
<dbReference type="WBParaSite" id="Pan_g3259.t2">
    <property type="protein sequence ID" value="Pan_g3259.t2"/>
    <property type="gene ID" value="Pan_g3259"/>
</dbReference>
<sequence>MLADAFKRASSGKKCANCGVIVSFAFVKRHEQTCLKSATSTPRRKSAVVVDDDEIICDDPPPKADLAEETPVRRQSTRSVTAVSSDIEVIEFVPETPASSSRPSKRALPVAEVVDDDEIVVLSDSEEPPKRNPRHSSPPPSAKLPKPAFESPKPGKSFPKTTLIKSPRSKVFAVNPSADLSIEEVYTKVFEHLENLRIAGRGAGRLLATETKNRLSQSPAKRKLDFASSDETAKESNAGEENVDIDQTDPKYGTPYVVRFFWVILARVLGRGSGLEAETFWGDTLRRVYWLTTMGDAEQHFFIRACLRKPQWLTLEDLSKWDTSNTAVIDIATNLVNANFFEHSVGSSSSMTLAEALTKLQRPHLIALARTYGIKVAEKRESEGQRAYITNKVLEAAGGKCVFGTPLYPKVLENAKKHLGPCYRIRDEALDLFNAILTVYCPSSMDAIRLFDPMFKSGLARALMYQMLLMEQKKLTYVAPEIDACIHNFDSSEALMKYIAAKRDETAMCDAMLSKDYELMYNIGSSIYLKVKQILEADDPMITHAASLPQYLRRYTEPWVLVRCCMHSIDVMERIRKYDEAVEVIQFLLDSEKLKLFLADRRGHLYERLALDLHSHLKRKADSLAACVRGIEDPMVRDRARLLLQDRALKLDKNHVVTLKVNEPTVLSIQGHIVEKNLGDARVNRFYIETNGEVEIVNVEELALRHFRKEKNFHGGMHTEGGIWHTVFGIVCFDIVFDPELEGVWLSPVLDGPNDLDTEDFYPRRQAKFESRFEEISKGYTNVEGIIEMNYRQNKGKEASGVDWSAFPSFNDLMAFIRCLKPLQLAQIFRRIAEDHRHNRSGFPDLTLWDAPARRIAVIEVKGPNDKLSTKQRLWLDFFTTAGIEAAVCMVFGECRTWFLPVKKRRDLQSRTQQAL</sequence>
<comment type="cofactor">
    <cofactor evidence="8">
        <name>Mg(2+)</name>
        <dbReference type="ChEBI" id="CHEBI:18420"/>
    </cofactor>
    <cofactor evidence="8">
        <name>Mn(2+)</name>
        <dbReference type="ChEBI" id="CHEBI:29035"/>
    </cofactor>
</comment>
<dbReference type="CDD" id="cd22326">
    <property type="entry name" value="FAN1-like"/>
    <property type="match status" value="1"/>
</dbReference>
<dbReference type="GO" id="GO:0008409">
    <property type="term" value="F:5'-3' exonuclease activity"/>
    <property type="evidence" value="ECO:0007669"/>
    <property type="project" value="TreeGrafter"/>
</dbReference>
<evidence type="ECO:0000256" key="3">
    <source>
        <dbReference type="ARBA" id="ARBA00022722"/>
    </source>
</evidence>
<keyword evidence="4 8" id="KW-0479">Metal-binding</keyword>
<comment type="similarity">
    <text evidence="2 8">Belongs to the FAN1 family.</text>
</comment>
<dbReference type="Pfam" id="PF08774">
    <property type="entry name" value="VRR_NUC"/>
    <property type="match status" value="1"/>
</dbReference>
<dbReference type="GO" id="GO:0005634">
    <property type="term" value="C:nucleus"/>
    <property type="evidence" value="ECO:0007669"/>
    <property type="project" value="UniProtKB-SubCell"/>
</dbReference>
<dbReference type="PANTHER" id="PTHR15749:SF4">
    <property type="entry name" value="FANCONI-ASSOCIATED NUCLEASE 1"/>
    <property type="match status" value="1"/>
</dbReference>